<evidence type="ECO:0000259" key="2">
    <source>
        <dbReference type="Pfam" id="PF00460"/>
    </source>
</evidence>
<keyword evidence="3" id="KW-0282">Flagellum</keyword>
<name>A0A1H6JP76_9RHOB</name>
<comment type="subcellular location">
    <subcellularLocation>
        <location evidence="1">Bacterial flagellum basal body</location>
    </subcellularLocation>
</comment>
<gene>
    <name evidence="3" type="ORF">SAMN04488075_0349</name>
</gene>
<evidence type="ECO:0000256" key="1">
    <source>
        <dbReference type="ARBA" id="ARBA00004117"/>
    </source>
</evidence>
<reference evidence="4" key="1">
    <citation type="submission" date="2016-10" db="EMBL/GenBank/DDBJ databases">
        <authorList>
            <person name="Varghese N."/>
            <person name="Submissions S."/>
        </authorList>
    </citation>
    <scope>NUCLEOTIDE SEQUENCE [LARGE SCALE GENOMIC DNA]</scope>
    <source>
        <strain evidence="4">DSM 11593</strain>
    </source>
</reference>
<keyword evidence="3" id="KW-0966">Cell projection</keyword>
<protein>
    <submittedName>
        <fullName evidence="3">Flagellar basal-body rod protein FlgB</fullName>
    </submittedName>
</protein>
<dbReference type="NCBIfam" id="NF009270">
    <property type="entry name" value="PRK12627.1"/>
    <property type="match status" value="1"/>
</dbReference>
<dbReference type="STRING" id="65735.SAMN04488075_0349"/>
<keyword evidence="3" id="KW-0969">Cilium</keyword>
<dbReference type="EMBL" id="FNXG01000001">
    <property type="protein sequence ID" value="SEH61101.1"/>
    <property type="molecule type" value="Genomic_DNA"/>
</dbReference>
<keyword evidence="4" id="KW-1185">Reference proteome</keyword>
<proteinExistence type="predicted"/>
<dbReference type="InterPro" id="IPR001444">
    <property type="entry name" value="Flag_bb_rod_N"/>
</dbReference>
<organism evidence="3 4">
    <name type="scientific">Paracoccus alkenifer</name>
    <dbReference type="NCBI Taxonomy" id="65735"/>
    <lineage>
        <taxon>Bacteria</taxon>
        <taxon>Pseudomonadati</taxon>
        <taxon>Pseudomonadota</taxon>
        <taxon>Alphaproteobacteria</taxon>
        <taxon>Rhodobacterales</taxon>
        <taxon>Paracoccaceae</taxon>
        <taxon>Paracoccus</taxon>
    </lineage>
</organism>
<dbReference type="Pfam" id="PF00460">
    <property type="entry name" value="Flg_bb_rod"/>
    <property type="match status" value="1"/>
</dbReference>
<evidence type="ECO:0000313" key="3">
    <source>
        <dbReference type="EMBL" id="SEH61101.1"/>
    </source>
</evidence>
<dbReference type="GO" id="GO:0009425">
    <property type="term" value="C:bacterial-type flagellum basal body"/>
    <property type="evidence" value="ECO:0007669"/>
    <property type="project" value="UniProtKB-SubCell"/>
</dbReference>
<sequence>MGVETVYKPMGVKTGFIADEEDPLLFERIDTMRMARDLGVHAANRQRVIATNVANADTPGYRARDLRDFDPDRAPVSLKTTRPGHVAAGGWGSAAGVIDARGEPSPNGNSVSIEDEMLRAADAKRQFDLSLSVMQSGLTMMRTALGRRG</sequence>
<accession>A0A1H6JP76</accession>
<evidence type="ECO:0000313" key="4">
    <source>
        <dbReference type="Proteomes" id="UP000199125"/>
    </source>
</evidence>
<dbReference type="Proteomes" id="UP000199125">
    <property type="component" value="Unassembled WGS sequence"/>
</dbReference>
<feature type="domain" description="Flagellar basal body rod protein N-terminal" evidence="2">
    <location>
        <begin position="42"/>
        <end position="62"/>
    </location>
</feature>
<dbReference type="AlphaFoldDB" id="A0A1H6JP76"/>